<proteinExistence type="predicted"/>
<dbReference type="Proteomes" id="UP000002009">
    <property type="component" value="Chromosome 16"/>
</dbReference>
<evidence type="ECO:0000256" key="1">
    <source>
        <dbReference type="SAM" id="MobiDB-lite"/>
    </source>
</evidence>
<dbReference type="OrthoDB" id="272077at2759"/>
<dbReference type="InterPro" id="IPR011990">
    <property type="entry name" value="TPR-like_helical_dom_sf"/>
</dbReference>
<reference evidence="2 3" key="1">
    <citation type="journal article" date="2009" name="Science">
        <title>Green evolution and dynamic adaptations revealed by genomes of the marine picoeukaryotes Micromonas.</title>
        <authorList>
            <person name="Worden A.Z."/>
            <person name="Lee J.H."/>
            <person name="Mock T."/>
            <person name="Rouze P."/>
            <person name="Simmons M.P."/>
            <person name="Aerts A.L."/>
            <person name="Allen A.E."/>
            <person name="Cuvelier M.L."/>
            <person name="Derelle E."/>
            <person name="Everett M.V."/>
            <person name="Foulon E."/>
            <person name="Grimwood J."/>
            <person name="Gundlach H."/>
            <person name="Henrissat B."/>
            <person name="Napoli C."/>
            <person name="McDonald S.M."/>
            <person name="Parker M.S."/>
            <person name="Rombauts S."/>
            <person name="Salamov A."/>
            <person name="Von Dassow P."/>
            <person name="Badger J.H."/>
            <person name="Coutinho P.M."/>
            <person name="Demir E."/>
            <person name="Dubchak I."/>
            <person name="Gentemann C."/>
            <person name="Eikrem W."/>
            <person name="Gready J.E."/>
            <person name="John U."/>
            <person name="Lanier W."/>
            <person name="Lindquist E.A."/>
            <person name="Lucas S."/>
            <person name="Mayer K.F."/>
            <person name="Moreau H."/>
            <person name="Not F."/>
            <person name="Otillar R."/>
            <person name="Panaud O."/>
            <person name="Pangilinan J."/>
            <person name="Paulsen I."/>
            <person name="Piegu B."/>
            <person name="Poliakov A."/>
            <person name="Robbens S."/>
            <person name="Schmutz J."/>
            <person name="Toulza E."/>
            <person name="Wyss T."/>
            <person name="Zelensky A."/>
            <person name="Zhou K."/>
            <person name="Armbrust E.V."/>
            <person name="Bhattacharya D."/>
            <person name="Goodenough U.W."/>
            <person name="Van de Peer Y."/>
            <person name="Grigoriev I.V."/>
        </authorList>
    </citation>
    <scope>NUCLEOTIDE SEQUENCE [LARGE SCALE GENOMIC DNA]</scope>
    <source>
        <strain evidence="3">RCC299 / NOUM17</strain>
    </source>
</reference>
<feature type="region of interest" description="Disordered" evidence="1">
    <location>
        <begin position="159"/>
        <end position="190"/>
    </location>
</feature>
<dbReference type="Gene3D" id="2.60.40.2700">
    <property type="match status" value="1"/>
</dbReference>
<feature type="region of interest" description="Disordered" evidence="1">
    <location>
        <begin position="250"/>
        <end position="280"/>
    </location>
</feature>
<dbReference type="GeneID" id="8249730"/>
<organism evidence="2 3">
    <name type="scientific">Micromonas commoda (strain RCC299 / NOUM17 / CCMP2709)</name>
    <name type="common">Picoplanktonic green alga</name>
    <dbReference type="NCBI Taxonomy" id="296587"/>
    <lineage>
        <taxon>Eukaryota</taxon>
        <taxon>Viridiplantae</taxon>
        <taxon>Chlorophyta</taxon>
        <taxon>Mamiellophyceae</taxon>
        <taxon>Mamiellales</taxon>
        <taxon>Mamiellaceae</taxon>
        <taxon>Micromonas</taxon>
    </lineage>
</organism>
<dbReference type="EMBL" id="CP001334">
    <property type="protein sequence ID" value="ACO67904.1"/>
    <property type="molecule type" value="Genomic_DNA"/>
</dbReference>
<protein>
    <submittedName>
        <fullName evidence="2">Uncharacterized protein</fullName>
    </submittedName>
</protein>
<evidence type="ECO:0000313" key="3">
    <source>
        <dbReference type="Proteomes" id="UP000002009"/>
    </source>
</evidence>
<gene>
    <name evidence="2" type="ORF">MICPUN_64667</name>
</gene>
<dbReference type="RefSeq" id="XP_002506646.1">
    <property type="nucleotide sequence ID" value="XM_002506600.1"/>
</dbReference>
<dbReference type="AlphaFoldDB" id="C1EIQ9"/>
<dbReference type="InParanoid" id="C1EIQ9"/>
<dbReference type="KEGG" id="mis:MICPUN_64667"/>
<keyword evidence="3" id="KW-1185">Reference proteome</keyword>
<feature type="region of interest" description="Disordered" evidence="1">
    <location>
        <begin position="1"/>
        <end position="25"/>
    </location>
</feature>
<dbReference type="STRING" id="296587.C1EIQ9"/>
<dbReference type="Pfam" id="PF08238">
    <property type="entry name" value="Sel1"/>
    <property type="match status" value="2"/>
</dbReference>
<sequence>MATGFAPHHPSRVLPRSRHPLPTPDPGYNPILPIGGEKERVLMRFLADQPYASRGECPPSPPRSLLAEIAAAGETGGGRDWWGTPDDGTGPLIAGETWCGECLVVVGAGAQRCAYQWQRAAPGGVPESIPGARGPRYVVTEDDLGCRLRCVVSRPRIRRTTGAPDKPVGANNAGGAGGAKDDDVHLDDDDTDEVRVACSESVATHAPYHYANGGPTGAGDVVSHADDGLRHARSPGFDAVRPGCVGDKGHARSDHRVNGPGGVTLTNASSSGDDGGNHALDHGRREIVLRPPRGGANHAVDATFALGTQREGEGRELKRLGDVQAAHAKFAGAERCYRVAADAGHVLAKCRLGRMIEQGWGRDKPDPAAAAALYREAADEGCAEGENNLGALLYLGIAGSVDAGHDAGHKHTSDPEGDAAEAAALFHRARSRGHAAACSNLALCYEEGRGVAGGRDLERAGALYLEAARLGVVDAYAGAGSAAMMRGDLRDAMAAFRAGAAQGGGDATERLRALAMRRREGRVAMAAERGGVHGGNVHGGAGGLTNGINGIHGVVGGNAYANGNRLGSGTDLGTIRSEPDTSRAPSMQASDDLPDEDGAFTWVNDGASRRDGPGGRPGWNAGWDAGLDERYIERYEAEIARYYRLSRVLHDAMVGSGDPAMARAAEEAVHEAFPEMHAHH</sequence>
<dbReference type="SUPFAM" id="SSF81901">
    <property type="entry name" value="HCP-like"/>
    <property type="match status" value="1"/>
</dbReference>
<feature type="region of interest" description="Disordered" evidence="1">
    <location>
        <begin position="570"/>
        <end position="596"/>
    </location>
</feature>
<name>C1EIQ9_MICCC</name>
<dbReference type="PANTHER" id="PTHR45011:SF1">
    <property type="entry name" value="DAP3-BINDING CELL DEATH ENHANCER 1"/>
    <property type="match status" value="1"/>
</dbReference>
<dbReference type="InterPro" id="IPR006597">
    <property type="entry name" value="Sel1-like"/>
</dbReference>
<accession>C1EIQ9</accession>
<dbReference type="PANTHER" id="PTHR45011">
    <property type="entry name" value="DAP3-BINDING CELL DEATH ENHANCER 1"/>
    <property type="match status" value="1"/>
</dbReference>
<dbReference type="Gene3D" id="1.25.40.10">
    <property type="entry name" value="Tetratricopeptide repeat domain"/>
    <property type="match status" value="1"/>
</dbReference>
<dbReference type="InterPro" id="IPR052748">
    <property type="entry name" value="ISR_Activator"/>
</dbReference>
<dbReference type="SMART" id="SM00671">
    <property type="entry name" value="SEL1"/>
    <property type="match status" value="2"/>
</dbReference>
<evidence type="ECO:0000313" key="2">
    <source>
        <dbReference type="EMBL" id="ACO67904.1"/>
    </source>
</evidence>
<feature type="compositionally biased region" description="Basic residues" evidence="1">
    <location>
        <begin position="9"/>
        <end position="19"/>
    </location>
</feature>